<comment type="caution">
    <text evidence="1">The sequence shown here is derived from an EMBL/GenBank/DDBJ whole genome shotgun (WGS) entry which is preliminary data.</text>
</comment>
<dbReference type="Gene3D" id="3.20.20.100">
    <property type="entry name" value="NADP-dependent oxidoreductase domain"/>
    <property type="match status" value="1"/>
</dbReference>
<organism evidence="1 2">
    <name type="scientific">Engystomops pustulosus</name>
    <name type="common">Tungara frog</name>
    <name type="synonym">Physalaemus pustulosus</name>
    <dbReference type="NCBI Taxonomy" id="76066"/>
    <lineage>
        <taxon>Eukaryota</taxon>
        <taxon>Metazoa</taxon>
        <taxon>Chordata</taxon>
        <taxon>Craniata</taxon>
        <taxon>Vertebrata</taxon>
        <taxon>Euteleostomi</taxon>
        <taxon>Amphibia</taxon>
        <taxon>Batrachia</taxon>
        <taxon>Anura</taxon>
        <taxon>Neobatrachia</taxon>
        <taxon>Hyloidea</taxon>
        <taxon>Leptodactylidae</taxon>
        <taxon>Leiuperinae</taxon>
        <taxon>Engystomops</taxon>
    </lineage>
</organism>
<accession>A0AAV7DMI0</accession>
<dbReference type="SUPFAM" id="SSF51430">
    <property type="entry name" value="NAD(P)-linked oxidoreductase"/>
    <property type="match status" value="1"/>
</dbReference>
<gene>
    <name evidence="1" type="ORF">GDO81_002653</name>
</gene>
<protein>
    <recommendedName>
        <fullName evidence="3">NADP-dependent oxidoreductase domain-containing protein</fullName>
    </recommendedName>
</protein>
<keyword evidence="2" id="KW-1185">Reference proteome</keyword>
<evidence type="ECO:0000313" key="1">
    <source>
        <dbReference type="EMBL" id="KAG8598549.1"/>
    </source>
</evidence>
<name>A0AAV7DMI0_ENGPU</name>
<reference evidence="1" key="1">
    <citation type="thesis" date="2020" institute="ProQuest LLC" country="789 East Eisenhower Parkway, Ann Arbor, MI, USA">
        <title>Comparative Genomics and Chromosome Evolution.</title>
        <authorList>
            <person name="Mudd A.B."/>
        </authorList>
    </citation>
    <scope>NUCLEOTIDE SEQUENCE</scope>
    <source>
        <strain evidence="1">237g6f4</strain>
        <tissue evidence="1">Blood</tissue>
    </source>
</reference>
<evidence type="ECO:0008006" key="3">
    <source>
        <dbReference type="Google" id="ProtNLM"/>
    </source>
</evidence>
<dbReference type="AlphaFoldDB" id="A0AAV7DMI0"/>
<proteinExistence type="predicted"/>
<dbReference type="Proteomes" id="UP000824782">
    <property type="component" value="Unassembled WGS sequence"/>
</dbReference>
<dbReference type="EMBL" id="WNYA01000001">
    <property type="protein sequence ID" value="KAG8598549.1"/>
    <property type="molecule type" value="Genomic_DNA"/>
</dbReference>
<evidence type="ECO:0000313" key="2">
    <source>
        <dbReference type="Proteomes" id="UP000824782"/>
    </source>
</evidence>
<dbReference type="InterPro" id="IPR036812">
    <property type="entry name" value="NAD(P)_OxRdtase_dom_sf"/>
</dbReference>
<sequence length="137" mass="15353">MPFQKRTEKACLKMPCVPSLLVCFCSCHTNGGFPFLPLLFRYWKKHHFQAIDLVQSALQEAYGEDRPSLTSAALRWMYHHSKLQGSQGDAVILGMSSKEQLVQNLDGAEGGPLLPPVVAAFDEAWKLVAHDCPSYFR</sequence>